<dbReference type="InterPro" id="IPR029063">
    <property type="entry name" value="SAM-dependent_MTases_sf"/>
</dbReference>
<dbReference type="InterPro" id="IPR013216">
    <property type="entry name" value="Methyltransf_11"/>
</dbReference>
<dbReference type="AlphaFoldDB" id="A0A8J6P3S6"/>
<accession>A0A8J6P3S6</accession>
<proteinExistence type="predicted"/>
<dbReference type="Gene3D" id="3.40.50.150">
    <property type="entry name" value="Vaccinia Virus protein VP39"/>
    <property type="match status" value="1"/>
</dbReference>
<dbReference type="Pfam" id="PF08241">
    <property type="entry name" value="Methyltransf_11"/>
    <property type="match status" value="1"/>
</dbReference>
<dbReference type="GO" id="GO:0032259">
    <property type="term" value="P:methylation"/>
    <property type="evidence" value="ECO:0007669"/>
    <property type="project" value="UniProtKB-KW"/>
</dbReference>
<dbReference type="CDD" id="cd02440">
    <property type="entry name" value="AdoMet_MTases"/>
    <property type="match status" value="1"/>
</dbReference>
<dbReference type="EMBL" id="JACNIG010000383">
    <property type="protein sequence ID" value="MBC8434103.1"/>
    <property type="molecule type" value="Genomic_DNA"/>
</dbReference>
<dbReference type="SUPFAM" id="SSF53335">
    <property type="entry name" value="S-adenosyl-L-methionine-dependent methyltransferases"/>
    <property type="match status" value="1"/>
</dbReference>
<feature type="domain" description="Methyltransferase type 11" evidence="1">
    <location>
        <begin position="114"/>
        <end position="207"/>
    </location>
</feature>
<dbReference type="Proteomes" id="UP000605201">
    <property type="component" value="Unassembled WGS sequence"/>
</dbReference>
<evidence type="ECO:0000259" key="1">
    <source>
        <dbReference type="Pfam" id="PF08241"/>
    </source>
</evidence>
<keyword evidence="2" id="KW-0489">Methyltransferase</keyword>
<name>A0A8J6P3S6_9BACT</name>
<dbReference type="GO" id="GO:0008757">
    <property type="term" value="F:S-adenosylmethionine-dependent methyltransferase activity"/>
    <property type="evidence" value="ECO:0007669"/>
    <property type="project" value="InterPro"/>
</dbReference>
<sequence length="339" mass="38787">MTVEVSHSKGSEIVEGTLSCACGKIFPIIGNVPRFLCGTLKNKLPELYSDFFNRHPSLLDRMAILKDNGRNTIKEATMDRFGYEWEHFSDYSCDNFQLFIAPLPDDFFKGKLGLDVGCGAGRHAVQACELGAEVIGVDLSPAVDAAQRNTADKRRIHIVQADIYNLPFKPDIFHFIYSLGVLQHLSEPESGYKTLLPFLSKGGALFVWIYAYAARKVALEILRVVSQKLSNNNIRRMAYLCNLFDYGIFINLYRLTENLPFWGELIKRFSPLRVKEYATYGFRVGYTDWYDRLSAPITNYYKEDEMQNWLKHSGLGNTKLLPIGDSWWWLYGEKKALLL</sequence>
<organism evidence="2 3">
    <name type="scientific">Candidatus Desulfatibia vada</name>
    <dbReference type="NCBI Taxonomy" id="2841696"/>
    <lineage>
        <taxon>Bacteria</taxon>
        <taxon>Pseudomonadati</taxon>
        <taxon>Thermodesulfobacteriota</taxon>
        <taxon>Desulfobacteria</taxon>
        <taxon>Desulfobacterales</taxon>
        <taxon>Desulfobacterales incertae sedis</taxon>
        <taxon>Candidatus Desulfatibia</taxon>
    </lineage>
</organism>
<comment type="caution">
    <text evidence="2">The sequence shown here is derived from an EMBL/GenBank/DDBJ whole genome shotgun (WGS) entry which is preliminary data.</text>
</comment>
<reference evidence="2 3" key="1">
    <citation type="submission" date="2020-08" db="EMBL/GenBank/DDBJ databases">
        <title>Bridging the membrane lipid divide: bacteria of the FCB group superphylum have the potential to synthesize archaeal ether lipids.</title>
        <authorList>
            <person name="Villanueva L."/>
            <person name="Von Meijenfeldt F.A.B."/>
            <person name="Westbye A.B."/>
            <person name="Yadav S."/>
            <person name="Hopmans E.C."/>
            <person name="Dutilh B.E."/>
            <person name="Sinninghe Damste J.S."/>
        </authorList>
    </citation>
    <scope>NUCLEOTIDE SEQUENCE [LARGE SCALE GENOMIC DNA]</scope>
    <source>
        <strain evidence="2">NIOZ-UU17</strain>
    </source>
</reference>
<dbReference type="PANTHER" id="PTHR43861">
    <property type="entry name" value="TRANS-ACONITATE 2-METHYLTRANSFERASE-RELATED"/>
    <property type="match status" value="1"/>
</dbReference>
<gene>
    <name evidence="2" type="ORF">H8D96_19520</name>
</gene>
<evidence type="ECO:0000313" key="3">
    <source>
        <dbReference type="Proteomes" id="UP000605201"/>
    </source>
</evidence>
<protein>
    <submittedName>
        <fullName evidence="2">Methyltransferase domain-containing protein</fullName>
    </submittedName>
</protein>
<evidence type="ECO:0000313" key="2">
    <source>
        <dbReference type="EMBL" id="MBC8434103.1"/>
    </source>
</evidence>
<keyword evidence="2" id="KW-0808">Transferase</keyword>
<dbReference type="PANTHER" id="PTHR43861:SF1">
    <property type="entry name" value="TRANS-ACONITATE 2-METHYLTRANSFERASE"/>
    <property type="match status" value="1"/>
</dbReference>